<dbReference type="SUPFAM" id="SSF53474">
    <property type="entry name" value="alpha/beta-Hydrolases"/>
    <property type="match status" value="1"/>
</dbReference>
<accession>A0ABU0YU97</accession>
<sequence>MSYQASNDLLDPFRALARSMADALPQLAPGHIEDGGGQATWLRSFWAGCQIVARSGMSHKRPGFDIHTVPVGNREVPVTEEALLRTPFATLLHFRKPIETVQPKVLLVAPMSGHFATLLRGTVKTLLPEHDVYLTDWHNARDVPLDHGRFGLDEYVEHLISFLEEIGPAHVIAVCQPCVQTLAAVAVMAEQKNRAQPRSMTLMAGPIDTRINPGKVNEMACSKSIDWFERHLIADVPYRYPGARRKVYPGFVQLMSFMSMNMERHISAHTDLFNSLAKGDWKKADTIKAFYDEYLSVSDLPAEFYLETVRTVFQEHALARGTLTYKGKPVNPATIRRTALLTVEGERDDICPVGQTVAAHDLLPGLKPYMKRHHLQPGAGHYGVFSGKRWEGQVFPLVRDFIRAND</sequence>
<dbReference type="InterPro" id="IPR009656">
    <property type="entry name" value="PHB_depo_C"/>
</dbReference>
<dbReference type="InterPro" id="IPR029058">
    <property type="entry name" value="AB_hydrolase_fold"/>
</dbReference>
<dbReference type="PANTHER" id="PTHR36837:SF4">
    <property type="entry name" value="BLR0908 PROTEIN"/>
    <property type="match status" value="1"/>
</dbReference>
<name>A0ABU0YU97_9PROT</name>
<evidence type="ECO:0000313" key="2">
    <source>
        <dbReference type="EMBL" id="MDQ7251302.1"/>
    </source>
</evidence>
<protein>
    <submittedName>
        <fullName evidence="2">Polyhydroxyalkanoate depolymerase</fullName>
    </submittedName>
</protein>
<dbReference type="InterPro" id="IPR051321">
    <property type="entry name" value="PHA/PHB_synthase"/>
</dbReference>
<reference evidence="3" key="1">
    <citation type="submission" date="2023-08" db="EMBL/GenBank/DDBJ databases">
        <title>Rhodospirillaceae gen. nov., a novel taxon isolated from the Yangtze River Yuezi River estuary sludge.</title>
        <authorList>
            <person name="Ruan L."/>
        </authorList>
    </citation>
    <scope>NUCLEOTIDE SEQUENCE [LARGE SCALE GENOMIC DNA]</scope>
    <source>
        <strain evidence="3">R-7</strain>
    </source>
</reference>
<dbReference type="EMBL" id="JAUYVI010000010">
    <property type="protein sequence ID" value="MDQ7251302.1"/>
    <property type="molecule type" value="Genomic_DNA"/>
</dbReference>
<dbReference type="PIRSF" id="PIRSF020818">
    <property type="entry name" value="PHB_depoly_PhaZ"/>
    <property type="match status" value="1"/>
</dbReference>
<comment type="caution">
    <text evidence="2">The sequence shown here is derived from an EMBL/GenBank/DDBJ whole genome shotgun (WGS) entry which is preliminary data.</text>
</comment>
<evidence type="ECO:0000313" key="3">
    <source>
        <dbReference type="Proteomes" id="UP001230156"/>
    </source>
</evidence>
<gene>
    <name evidence="2" type="primary">phaZ</name>
    <name evidence="2" type="ORF">Q8A70_26695</name>
</gene>
<dbReference type="NCBIfam" id="TIGR01849">
    <property type="entry name" value="PHB_depoly_PhaZ"/>
    <property type="match status" value="1"/>
</dbReference>
<evidence type="ECO:0000259" key="1">
    <source>
        <dbReference type="Pfam" id="PF06850"/>
    </source>
</evidence>
<organism evidence="2 3">
    <name type="scientific">Dongia sedimenti</name>
    <dbReference type="NCBI Taxonomy" id="3064282"/>
    <lineage>
        <taxon>Bacteria</taxon>
        <taxon>Pseudomonadati</taxon>
        <taxon>Pseudomonadota</taxon>
        <taxon>Alphaproteobacteria</taxon>
        <taxon>Rhodospirillales</taxon>
        <taxon>Dongiaceae</taxon>
        <taxon>Dongia</taxon>
    </lineage>
</organism>
<dbReference type="Pfam" id="PF06850">
    <property type="entry name" value="PHB_depo_C"/>
    <property type="match status" value="1"/>
</dbReference>
<dbReference type="PANTHER" id="PTHR36837">
    <property type="entry name" value="POLY(3-HYDROXYALKANOATE) POLYMERASE SUBUNIT PHAC"/>
    <property type="match status" value="1"/>
</dbReference>
<proteinExistence type="predicted"/>
<dbReference type="RefSeq" id="WP_379961544.1">
    <property type="nucleotide sequence ID" value="NZ_JAUYVI010000010.1"/>
</dbReference>
<dbReference type="Proteomes" id="UP001230156">
    <property type="component" value="Unassembled WGS sequence"/>
</dbReference>
<keyword evidence="3" id="KW-1185">Reference proteome</keyword>
<feature type="domain" description="PHB de-polymerase C-terminal" evidence="1">
    <location>
        <begin position="204"/>
        <end position="405"/>
    </location>
</feature>
<dbReference type="Gene3D" id="3.40.50.1820">
    <property type="entry name" value="alpha/beta hydrolase"/>
    <property type="match status" value="1"/>
</dbReference>
<dbReference type="InterPro" id="IPR010915">
    <property type="entry name" value="PHB_depoly_PhaZ"/>
</dbReference>